<evidence type="ECO:0000259" key="3">
    <source>
        <dbReference type="Pfam" id="PF00588"/>
    </source>
</evidence>
<accession>A0A955L627</accession>
<name>A0A955L627_9BACT</name>
<dbReference type="GO" id="GO:0006396">
    <property type="term" value="P:RNA processing"/>
    <property type="evidence" value="ECO:0007669"/>
    <property type="project" value="InterPro"/>
</dbReference>
<sequence length="155" mass="17166">MNNTHNITVVLENIRSALNVGAMFRTSDAAGITKLILSGITPYPPHNRIPKTALGAIDYVTWEHNKNSEEVIDQVSAEMPLVSIELTDEAIDYTSYEFPEPCAILFGNEITGVSDYAIAKSTQVVKVPMFGKKESLNVATTYGIIVYEIIRQWSK</sequence>
<dbReference type="Proteomes" id="UP000783287">
    <property type="component" value="Unassembled WGS sequence"/>
</dbReference>
<organism evidence="4 5">
    <name type="scientific">Candidatus Dojkabacteria bacterium</name>
    <dbReference type="NCBI Taxonomy" id="2099670"/>
    <lineage>
        <taxon>Bacteria</taxon>
        <taxon>Candidatus Dojkabacteria</taxon>
    </lineage>
</organism>
<dbReference type="GO" id="GO:0032259">
    <property type="term" value="P:methylation"/>
    <property type="evidence" value="ECO:0007669"/>
    <property type="project" value="UniProtKB-KW"/>
</dbReference>
<protein>
    <submittedName>
        <fullName evidence="4">TrmH family RNA methyltransferase</fullName>
    </submittedName>
</protein>
<keyword evidence="1 4" id="KW-0489">Methyltransferase</keyword>
<reference evidence="4" key="2">
    <citation type="journal article" date="2021" name="Microbiome">
        <title>Successional dynamics and alternative stable states in a saline activated sludge microbial community over 9 years.</title>
        <authorList>
            <person name="Wang Y."/>
            <person name="Ye J."/>
            <person name="Ju F."/>
            <person name="Liu L."/>
            <person name="Boyd J.A."/>
            <person name="Deng Y."/>
            <person name="Parks D.H."/>
            <person name="Jiang X."/>
            <person name="Yin X."/>
            <person name="Woodcroft B.J."/>
            <person name="Tyson G.W."/>
            <person name="Hugenholtz P."/>
            <person name="Polz M.F."/>
            <person name="Zhang T."/>
        </authorList>
    </citation>
    <scope>NUCLEOTIDE SEQUENCE</scope>
    <source>
        <strain evidence="4">HKST-UBA14</strain>
    </source>
</reference>
<dbReference type="PANTHER" id="PTHR46429">
    <property type="entry name" value="23S RRNA (GUANOSINE-2'-O-)-METHYLTRANSFERASE RLMB"/>
    <property type="match status" value="1"/>
</dbReference>
<feature type="domain" description="tRNA/rRNA methyltransferase SpoU type" evidence="3">
    <location>
        <begin position="7"/>
        <end position="147"/>
    </location>
</feature>
<dbReference type="GO" id="GO:0005829">
    <property type="term" value="C:cytosol"/>
    <property type="evidence" value="ECO:0007669"/>
    <property type="project" value="TreeGrafter"/>
</dbReference>
<dbReference type="InterPro" id="IPR029026">
    <property type="entry name" value="tRNA_m1G_MTases_N"/>
</dbReference>
<dbReference type="GO" id="GO:0003723">
    <property type="term" value="F:RNA binding"/>
    <property type="evidence" value="ECO:0007669"/>
    <property type="project" value="InterPro"/>
</dbReference>
<evidence type="ECO:0000313" key="5">
    <source>
        <dbReference type="Proteomes" id="UP000783287"/>
    </source>
</evidence>
<proteinExistence type="predicted"/>
<dbReference type="InterPro" id="IPR004441">
    <property type="entry name" value="rRNA_MeTrfase_TrmH"/>
</dbReference>
<dbReference type="SUPFAM" id="SSF75217">
    <property type="entry name" value="alpha/beta knot"/>
    <property type="match status" value="1"/>
</dbReference>
<gene>
    <name evidence="4" type="ORF">KC909_05120</name>
</gene>
<reference evidence="4" key="1">
    <citation type="submission" date="2020-04" db="EMBL/GenBank/DDBJ databases">
        <authorList>
            <person name="Zhang T."/>
        </authorList>
    </citation>
    <scope>NUCLEOTIDE SEQUENCE</scope>
    <source>
        <strain evidence="4">HKST-UBA14</strain>
    </source>
</reference>
<dbReference type="Gene3D" id="3.40.1280.10">
    <property type="match status" value="1"/>
</dbReference>
<dbReference type="InterPro" id="IPR029028">
    <property type="entry name" value="Alpha/beta_knot_MTases"/>
</dbReference>
<dbReference type="InterPro" id="IPR001537">
    <property type="entry name" value="SpoU_MeTrfase"/>
</dbReference>
<dbReference type="PANTHER" id="PTHR46429:SF1">
    <property type="entry name" value="23S RRNA (GUANOSINE-2'-O-)-METHYLTRANSFERASE RLMB"/>
    <property type="match status" value="1"/>
</dbReference>
<dbReference type="Pfam" id="PF00588">
    <property type="entry name" value="SpoU_methylase"/>
    <property type="match status" value="1"/>
</dbReference>
<dbReference type="EMBL" id="JAGQLK010000120">
    <property type="protein sequence ID" value="MCA9383725.1"/>
    <property type="molecule type" value="Genomic_DNA"/>
</dbReference>
<dbReference type="AlphaFoldDB" id="A0A955L627"/>
<keyword evidence="2" id="KW-0808">Transferase</keyword>
<comment type="caution">
    <text evidence="4">The sequence shown here is derived from an EMBL/GenBank/DDBJ whole genome shotgun (WGS) entry which is preliminary data.</text>
</comment>
<dbReference type="GO" id="GO:0008173">
    <property type="term" value="F:RNA methyltransferase activity"/>
    <property type="evidence" value="ECO:0007669"/>
    <property type="project" value="InterPro"/>
</dbReference>
<evidence type="ECO:0000256" key="1">
    <source>
        <dbReference type="ARBA" id="ARBA00022603"/>
    </source>
</evidence>
<evidence type="ECO:0000313" key="4">
    <source>
        <dbReference type="EMBL" id="MCA9383725.1"/>
    </source>
</evidence>
<evidence type="ECO:0000256" key="2">
    <source>
        <dbReference type="ARBA" id="ARBA00022679"/>
    </source>
</evidence>